<evidence type="ECO:0000256" key="1">
    <source>
        <dbReference type="ARBA" id="ARBA00007074"/>
    </source>
</evidence>
<dbReference type="EMBL" id="JBHLZY010000025">
    <property type="protein sequence ID" value="MFB9770266.1"/>
    <property type="molecule type" value="Genomic_DNA"/>
</dbReference>
<dbReference type="Pfam" id="PF00877">
    <property type="entry name" value="NLPC_P60"/>
    <property type="match status" value="1"/>
</dbReference>
<dbReference type="Proteomes" id="UP001589691">
    <property type="component" value="Unassembled WGS sequence"/>
</dbReference>
<keyword evidence="4" id="KW-0788">Thiol protease</keyword>
<name>A0ABV5WX64_9LACO</name>
<dbReference type="SUPFAM" id="SSF54001">
    <property type="entry name" value="Cysteine proteinases"/>
    <property type="match status" value="1"/>
</dbReference>
<accession>A0ABV5WX64</accession>
<dbReference type="Gene3D" id="3.90.1720.10">
    <property type="entry name" value="endopeptidase domain like (from Nostoc punctiforme)"/>
    <property type="match status" value="1"/>
</dbReference>
<evidence type="ECO:0000259" key="5">
    <source>
        <dbReference type="PROSITE" id="PS51935"/>
    </source>
</evidence>
<organism evidence="6 7">
    <name type="scientific">Lactiplantibacillus modestisalitolerans</name>
    <dbReference type="NCBI Taxonomy" id="1457219"/>
    <lineage>
        <taxon>Bacteria</taxon>
        <taxon>Bacillati</taxon>
        <taxon>Bacillota</taxon>
        <taxon>Bacilli</taxon>
        <taxon>Lactobacillales</taxon>
        <taxon>Lactobacillaceae</taxon>
        <taxon>Lactiplantibacillus</taxon>
    </lineage>
</organism>
<keyword evidence="3" id="KW-0378">Hydrolase</keyword>
<proteinExistence type="inferred from homology"/>
<evidence type="ECO:0000256" key="3">
    <source>
        <dbReference type="ARBA" id="ARBA00022801"/>
    </source>
</evidence>
<gene>
    <name evidence="6" type="ORF">ACFFLI_10375</name>
</gene>
<dbReference type="RefSeq" id="WP_137641965.1">
    <property type="nucleotide sequence ID" value="NZ_BJEA01000004.1"/>
</dbReference>
<dbReference type="PANTHER" id="PTHR47053:SF3">
    <property type="entry name" value="GAMMA-D-GLUTAMYL-L-LYSINE DIPEPTIDYL-PEPTIDASE"/>
    <property type="match status" value="1"/>
</dbReference>
<evidence type="ECO:0000256" key="2">
    <source>
        <dbReference type="ARBA" id="ARBA00022670"/>
    </source>
</evidence>
<evidence type="ECO:0000313" key="7">
    <source>
        <dbReference type="Proteomes" id="UP001589691"/>
    </source>
</evidence>
<comment type="similarity">
    <text evidence="1">Belongs to the peptidase C40 family.</text>
</comment>
<dbReference type="PROSITE" id="PS51935">
    <property type="entry name" value="NLPC_P60"/>
    <property type="match status" value="1"/>
</dbReference>
<comment type="caution">
    <text evidence="6">The sequence shown here is derived from an EMBL/GenBank/DDBJ whole genome shotgun (WGS) entry which is preliminary data.</text>
</comment>
<dbReference type="InterPro" id="IPR000064">
    <property type="entry name" value="NLP_P60_dom"/>
</dbReference>
<dbReference type="InterPro" id="IPR051202">
    <property type="entry name" value="Peptidase_C40"/>
</dbReference>
<protein>
    <submittedName>
        <fullName evidence="6">NlpC/P60 family protein</fullName>
    </submittedName>
</protein>
<dbReference type="InterPro" id="IPR038765">
    <property type="entry name" value="Papain-like_cys_pep_sf"/>
</dbReference>
<reference evidence="6 7" key="1">
    <citation type="submission" date="2024-09" db="EMBL/GenBank/DDBJ databases">
        <authorList>
            <person name="Sun Q."/>
            <person name="Mori K."/>
        </authorList>
    </citation>
    <scope>NUCLEOTIDE SEQUENCE [LARGE SCALE GENOMIC DNA]</scope>
    <source>
        <strain evidence="6 7">TBRC 4576</strain>
    </source>
</reference>
<keyword evidence="2" id="KW-0645">Protease</keyword>
<evidence type="ECO:0000256" key="4">
    <source>
        <dbReference type="ARBA" id="ARBA00022807"/>
    </source>
</evidence>
<keyword evidence="7" id="KW-1185">Reference proteome</keyword>
<sequence length="297" mass="32726">MQTARIIATVANVWRQPHVTSLESPALANTGLQAWLGQLTDADTIDLERHNRLVTQALFNDPFVIERLVDGWAYGYVATQRDEAHPQGYPGWIWAAQLSLAPLAVQTGPTVTVRRRQTPLLRADGSTLRQLNLGTELTVISSKDYRYDQVQTPLGVGKIAKGATQFDFLTADLTAGQTMVQLARKYLDLRYLWGGISSDGFDCSGFVYALHRCIGVRLPRDAAEQRTVGTPVTLATAQPGDLCFFASEHGHGRVHHVAMYAGDGWLIHSPKPGKHVTYLKLATSPLADELVAVQRNW</sequence>
<feature type="domain" description="NlpC/P60" evidence="5">
    <location>
        <begin position="173"/>
        <end position="297"/>
    </location>
</feature>
<evidence type="ECO:0000313" key="6">
    <source>
        <dbReference type="EMBL" id="MFB9770266.1"/>
    </source>
</evidence>
<dbReference type="PANTHER" id="PTHR47053">
    <property type="entry name" value="MUREIN DD-ENDOPEPTIDASE MEPH-RELATED"/>
    <property type="match status" value="1"/>
</dbReference>